<evidence type="ECO:0000313" key="2">
    <source>
        <dbReference type="EMBL" id="HJF07138.1"/>
    </source>
</evidence>
<reference evidence="2" key="2">
    <citation type="submission" date="2021-09" db="EMBL/GenBank/DDBJ databases">
        <authorList>
            <person name="Gilroy R."/>
        </authorList>
    </citation>
    <scope>NUCLEOTIDE SEQUENCE</scope>
    <source>
        <strain evidence="2">CHK165-8395</strain>
    </source>
</reference>
<proteinExistence type="predicted"/>
<dbReference type="EMBL" id="DYXD01000058">
    <property type="protein sequence ID" value="HJF07138.1"/>
    <property type="molecule type" value="Genomic_DNA"/>
</dbReference>
<protein>
    <submittedName>
        <fullName evidence="2">YbbC/YhhH family protein</fullName>
    </submittedName>
</protein>
<sequence>MKLYLLICIILFHSCSYKPQDKHLVSSEYVVDSTLERNYKEYEDCYFIPNNHDGKSVETAQKAFEIAKPILYEMNKNNIENLTPIHIRLIEDKIWIIYGFPQTKNNEIIMGGGLYIEMKKSNGAIIKAIIEE</sequence>
<dbReference type="Pfam" id="PF15631">
    <property type="entry name" value="Imm-NTF2-2"/>
    <property type="match status" value="1"/>
</dbReference>
<gene>
    <name evidence="2" type="ORF">K8U81_02955</name>
</gene>
<dbReference type="RefSeq" id="WP_022125887.1">
    <property type="nucleotide sequence ID" value="NZ_CATZZN010000065.1"/>
</dbReference>
<reference evidence="2" key="1">
    <citation type="journal article" date="2021" name="PeerJ">
        <title>Extensive microbial diversity within the chicken gut microbiome revealed by metagenomics and culture.</title>
        <authorList>
            <person name="Gilroy R."/>
            <person name="Ravi A."/>
            <person name="Getino M."/>
            <person name="Pursley I."/>
            <person name="Horton D.L."/>
            <person name="Alikhan N.F."/>
            <person name="Baker D."/>
            <person name="Gharbi K."/>
            <person name="Hall N."/>
            <person name="Watson M."/>
            <person name="Adriaenssens E.M."/>
            <person name="Foster-Nyarko E."/>
            <person name="Jarju S."/>
            <person name="Secka A."/>
            <person name="Antonio M."/>
            <person name="Oren A."/>
            <person name="Chaudhuri R.R."/>
            <person name="La Ragione R."/>
            <person name="Hildebrand F."/>
            <person name="Pallen M.J."/>
        </authorList>
    </citation>
    <scope>NUCLEOTIDE SEQUENCE</scope>
    <source>
        <strain evidence="2">CHK165-8395</strain>
    </source>
</reference>
<name>A0A921FCG7_9BACT</name>
<accession>A0A921FCG7</accession>
<dbReference type="AlphaFoldDB" id="A0A921FCG7"/>
<organism evidence="2 3">
    <name type="scientific">Phocaeicola coprocola</name>
    <dbReference type="NCBI Taxonomy" id="310298"/>
    <lineage>
        <taxon>Bacteria</taxon>
        <taxon>Pseudomonadati</taxon>
        <taxon>Bacteroidota</taxon>
        <taxon>Bacteroidia</taxon>
        <taxon>Bacteroidales</taxon>
        <taxon>Bacteroidaceae</taxon>
        <taxon>Phocaeicola</taxon>
    </lineage>
</organism>
<feature type="domain" description="NTF2 fold" evidence="1">
    <location>
        <begin position="63"/>
        <end position="128"/>
    </location>
</feature>
<dbReference type="Proteomes" id="UP000718012">
    <property type="component" value="Unassembled WGS sequence"/>
</dbReference>
<evidence type="ECO:0000259" key="1">
    <source>
        <dbReference type="Pfam" id="PF15631"/>
    </source>
</evidence>
<dbReference type="InterPro" id="IPR028921">
    <property type="entry name" value="NTF2_fold_dom"/>
</dbReference>
<comment type="caution">
    <text evidence="2">The sequence shown here is derived from an EMBL/GenBank/DDBJ whole genome shotgun (WGS) entry which is preliminary data.</text>
</comment>
<evidence type="ECO:0000313" key="3">
    <source>
        <dbReference type="Proteomes" id="UP000718012"/>
    </source>
</evidence>